<evidence type="ECO:0000313" key="3">
    <source>
        <dbReference type="Proteomes" id="UP000835052"/>
    </source>
</evidence>
<organism evidence="2 3">
    <name type="scientific">Caenorhabditis auriculariae</name>
    <dbReference type="NCBI Taxonomy" id="2777116"/>
    <lineage>
        <taxon>Eukaryota</taxon>
        <taxon>Metazoa</taxon>
        <taxon>Ecdysozoa</taxon>
        <taxon>Nematoda</taxon>
        <taxon>Chromadorea</taxon>
        <taxon>Rhabditida</taxon>
        <taxon>Rhabditina</taxon>
        <taxon>Rhabditomorpha</taxon>
        <taxon>Rhabditoidea</taxon>
        <taxon>Rhabditidae</taxon>
        <taxon>Peloderinae</taxon>
        <taxon>Caenorhabditis</taxon>
    </lineage>
</organism>
<evidence type="ECO:0000256" key="1">
    <source>
        <dbReference type="SAM" id="MobiDB-lite"/>
    </source>
</evidence>
<feature type="region of interest" description="Disordered" evidence="1">
    <location>
        <begin position="138"/>
        <end position="194"/>
    </location>
</feature>
<keyword evidence="3" id="KW-1185">Reference proteome</keyword>
<protein>
    <submittedName>
        <fullName evidence="2">Uncharacterized protein</fullName>
    </submittedName>
</protein>
<name>A0A8S1HDR2_9PELO</name>
<gene>
    <name evidence="2" type="ORF">CAUJ_LOCUS9294</name>
</gene>
<dbReference type="EMBL" id="CAJGYM010000035">
    <property type="protein sequence ID" value="CAD6193375.1"/>
    <property type="molecule type" value="Genomic_DNA"/>
</dbReference>
<evidence type="ECO:0000313" key="2">
    <source>
        <dbReference type="EMBL" id="CAD6193375.1"/>
    </source>
</evidence>
<sequence length="194" mass="21794">MIDETTGLSTSFSRSPRSKPKRPPLLKRQTVDEDAMSRTSWGMGDNRPTKDREWSSLSNLKTEMKSKFDSIGERLVVVDQINSRLQNLERMLMNISMQQHGATTPSTVPLGSLNALNESNGMARLGIDSVPVSRSVSWSEQQNNWQRPVPPLTDLGNMDWQQRPQTSSPPPVPSIHIDDEVTQSSSRPPDRTRI</sequence>
<feature type="compositionally biased region" description="Polar residues" evidence="1">
    <location>
        <begin position="1"/>
        <end position="12"/>
    </location>
</feature>
<accession>A0A8S1HDR2</accession>
<dbReference type="OrthoDB" id="447251at2759"/>
<proteinExistence type="predicted"/>
<feature type="region of interest" description="Disordered" evidence="1">
    <location>
        <begin position="1"/>
        <end position="53"/>
    </location>
</feature>
<feature type="compositionally biased region" description="Basic residues" evidence="1">
    <location>
        <begin position="16"/>
        <end position="25"/>
    </location>
</feature>
<comment type="caution">
    <text evidence="2">The sequence shown here is derived from an EMBL/GenBank/DDBJ whole genome shotgun (WGS) entry which is preliminary data.</text>
</comment>
<dbReference type="AlphaFoldDB" id="A0A8S1HDR2"/>
<reference evidence="2" key="1">
    <citation type="submission" date="2020-10" db="EMBL/GenBank/DDBJ databases">
        <authorList>
            <person name="Kikuchi T."/>
        </authorList>
    </citation>
    <scope>NUCLEOTIDE SEQUENCE</scope>
    <source>
        <strain evidence="2">NKZ352</strain>
    </source>
</reference>
<dbReference type="Proteomes" id="UP000835052">
    <property type="component" value="Unassembled WGS sequence"/>
</dbReference>